<dbReference type="AlphaFoldDB" id="A0A553PI98"/>
<feature type="domain" description="Ig-like" evidence="6">
    <location>
        <begin position="73"/>
        <end position="157"/>
    </location>
</feature>
<keyword evidence="3" id="KW-0393">Immunoglobulin domain</keyword>
<dbReference type="PROSITE" id="PS50835">
    <property type="entry name" value="IG_LIKE"/>
    <property type="match status" value="3"/>
</dbReference>
<dbReference type="InterPro" id="IPR013098">
    <property type="entry name" value="Ig_I-set"/>
</dbReference>
<evidence type="ECO:0000313" key="7">
    <source>
        <dbReference type="EMBL" id="TRY77406.1"/>
    </source>
</evidence>
<gene>
    <name evidence="7" type="ORF">TCAL_07612</name>
</gene>
<protein>
    <recommendedName>
        <fullName evidence="6">Ig-like domain-containing protein</fullName>
    </recommendedName>
</protein>
<evidence type="ECO:0000259" key="6">
    <source>
        <dbReference type="PROSITE" id="PS50835"/>
    </source>
</evidence>
<keyword evidence="2" id="KW-1015">Disulfide bond</keyword>
<feature type="region of interest" description="Disordered" evidence="4">
    <location>
        <begin position="553"/>
        <end position="607"/>
    </location>
</feature>
<dbReference type="InterPro" id="IPR007110">
    <property type="entry name" value="Ig-like_dom"/>
</dbReference>
<feature type="domain" description="Ig-like" evidence="6">
    <location>
        <begin position="180"/>
        <end position="271"/>
    </location>
</feature>
<evidence type="ECO:0000256" key="1">
    <source>
        <dbReference type="ARBA" id="ARBA00022737"/>
    </source>
</evidence>
<dbReference type="SUPFAM" id="SSF48726">
    <property type="entry name" value="Immunoglobulin"/>
    <property type="match status" value="3"/>
</dbReference>
<evidence type="ECO:0000313" key="8">
    <source>
        <dbReference type="Proteomes" id="UP000318571"/>
    </source>
</evidence>
<dbReference type="PANTHER" id="PTHR19890">
    <property type="entry name" value="FIBROBLAST GROWTH FACTOR RECEPTOR"/>
    <property type="match status" value="1"/>
</dbReference>
<name>A0A553PI98_TIGCA</name>
<dbReference type="InterPro" id="IPR013783">
    <property type="entry name" value="Ig-like_fold"/>
</dbReference>
<dbReference type="EMBL" id="VCGU01000004">
    <property type="protein sequence ID" value="TRY77406.1"/>
    <property type="molecule type" value="Genomic_DNA"/>
</dbReference>
<dbReference type="Pfam" id="PF00047">
    <property type="entry name" value="ig"/>
    <property type="match status" value="1"/>
</dbReference>
<comment type="caution">
    <text evidence="7">The sequence shown here is derived from an EMBL/GenBank/DDBJ whole genome shotgun (WGS) entry which is preliminary data.</text>
</comment>
<dbReference type="Gene3D" id="2.60.40.10">
    <property type="entry name" value="Immunoglobulins"/>
    <property type="match status" value="3"/>
</dbReference>
<sequence length="728" mass="80547">MPSTIQFESKFQSLSVQFVANGCWIPKGQNAKCCQDPSGLLVLLLLKIFPGFLDILLEIEREFFAFLPTVGPPQSKERVVKKIGHIGDNLRLQCPIIGYPSPTFEWKKDGLPIDDITWIRFRTNKSFLKIKKANRDDTGIYICKGINGFGSDEARIEVLVIDPIKFPPRSDGLDTIQVAPPVFTAETSQREIHYRLDVGDIFRISCEALGNPDPEIKWFKDGHEIRDPVRESDDFGKSSVEFHVMGSADGGTYTCQAQNGVGSRQLNFTLSVNVDSTSMQHAIVMEAKAINNTVSKGDSATLSCKVKAVMLPHIKWLKKLDLVGKEDRPPENVVDVYTLNMGNERFRVLDTAPDILIGDGIFLNNLVIPSVEIDDAGMYICFVTNSGFGALTYKSTHLNVIPRSSIYHQRNPSETGEGNSGRDIVISGAQSASESFVLILVICLVVITFVISVSVIAFVIRKSRRDRPKQSGGSHSSSNISSCQGRKTPDEEAIQQRPFLMSSSDLKYESAASPASLPPPPSIFSSVGPASSSMGYWSRTVYPTYGHIRSMPSQAAPHYENPNQTKYYGRDSPSIGNQYEVPYSHLKQSSSGKSSSNSNQSYGLSNNNAMFASQPQFQYPLMGGTGPLSHVHGLNHHAHPQPHPSHNHHGANGSLGGGVLSTGHLDPSGMGKKDSPPFRSYPYFQYLGDYETHETLSKLNLALWSIGLREEYKWCPRYRPQEMMWFLV</sequence>
<feature type="domain" description="Ig-like" evidence="6">
    <location>
        <begin position="282"/>
        <end position="397"/>
    </location>
</feature>
<dbReference type="FunFam" id="2.60.40.10:FF:000031">
    <property type="entry name" value="Myosin-binding protein C, slow type"/>
    <property type="match status" value="1"/>
</dbReference>
<feature type="compositionally biased region" description="Low complexity" evidence="4">
    <location>
        <begin position="583"/>
        <end position="607"/>
    </location>
</feature>
<keyword evidence="5" id="KW-1133">Transmembrane helix</keyword>
<organism evidence="7 8">
    <name type="scientific">Tigriopus californicus</name>
    <name type="common">Marine copepod</name>
    <dbReference type="NCBI Taxonomy" id="6832"/>
    <lineage>
        <taxon>Eukaryota</taxon>
        <taxon>Metazoa</taxon>
        <taxon>Ecdysozoa</taxon>
        <taxon>Arthropoda</taxon>
        <taxon>Crustacea</taxon>
        <taxon>Multicrustacea</taxon>
        <taxon>Hexanauplia</taxon>
        <taxon>Copepoda</taxon>
        <taxon>Harpacticoida</taxon>
        <taxon>Harpacticidae</taxon>
        <taxon>Tigriopus</taxon>
    </lineage>
</organism>
<reference evidence="7 8" key="1">
    <citation type="journal article" date="2018" name="Nat. Ecol. Evol.">
        <title>Genomic signatures of mitonuclear coevolution across populations of Tigriopus californicus.</title>
        <authorList>
            <person name="Barreto F.S."/>
            <person name="Watson E.T."/>
            <person name="Lima T.G."/>
            <person name="Willett C.S."/>
            <person name="Edmands S."/>
            <person name="Li W."/>
            <person name="Burton R.S."/>
        </authorList>
    </citation>
    <scope>NUCLEOTIDE SEQUENCE [LARGE SCALE GENOMIC DNA]</scope>
    <source>
        <strain evidence="7 8">San Diego</strain>
    </source>
</reference>
<evidence type="ECO:0000256" key="4">
    <source>
        <dbReference type="SAM" id="MobiDB-lite"/>
    </source>
</evidence>
<dbReference type="InterPro" id="IPR036179">
    <property type="entry name" value="Ig-like_dom_sf"/>
</dbReference>
<evidence type="ECO:0000256" key="3">
    <source>
        <dbReference type="ARBA" id="ARBA00023319"/>
    </source>
</evidence>
<keyword evidence="5" id="KW-0472">Membrane</keyword>
<dbReference type="InterPro" id="IPR052615">
    <property type="entry name" value="FGFRL"/>
</dbReference>
<dbReference type="SMART" id="SM00408">
    <property type="entry name" value="IGc2"/>
    <property type="match status" value="3"/>
</dbReference>
<accession>A0A553PI98</accession>
<dbReference type="CDD" id="cd00096">
    <property type="entry name" value="Ig"/>
    <property type="match status" value="1"/>
</dbReference>
<proteinExistence type="predicted"/>
<evidence type="ECO:0000256" key="5">
    <source>
        <dbReference type="SAM" id="Phobius"/>
    </source>
</evidence>
<dbReference type="OMA" id="GHECESQ"/>
<dbReference type="InterPro" id="IPR003599">
    <property type="entry name" value="Ig_sub"/>
</dbReference>
<feature type="transmembrane region" description="Helical" evidence="5">
    <location>
        <begin position="436"/>
        <end position="460"/>
    </location>
</feature>
<keyword evidence="5" id="KW-0812">Transmembrane</keyword>
<keyword evidence="1" id="KW-0677">Repeat</keyword>
<dbReference type="InterPro" id="IPR013151">
    <property type="entry name" value="Immunoglobulin_dom"/>
</dbReference>
<evidence type="ECO:0000256" key="2">
    <source>
        <dbReference type="ARBA" id="ARBA00023157"/>
    </source>
</evidence>
<feature type="region of interest" description="Disordered" evidence="4">
    <location>
        <begin position="466"/>
        <end position="491"/>
    </location>
</feature>
<keyword evidence="8" id="KW-1185">Reference proteome</keyword>
<dbReference type="Proteomes" id="UP000318571">
    <property type="component" value="Chromosome 5"/>
</dbReference>
<dbReference type="Pfam" id="PF07679">
    <property type="entry name" value="I-set"/>
    <property type="match status" value="2"/>
</dbReference>
<dbReference type="FunFam" id="2.60.40.10:FF:000032">
    <property type="entry name" value="palladin isoform X1"/>
    <property type="match status" value="1"/>
</dbReference>
<feature type="compositionally biased region" description="Low complexity" evidence="4">
    <location>
        <begin position="471"/>
        <end position="482"/>
    </location>
</feature>
<dbReference type="SMART" id="SM00409">
    <property type="entry name" value="IG"/>
    <property type="match status" value="3"/>
</dbReference>
<dbReference type="PANTHER" id="PTHR19890:SF10">
    <property type="entry name" value="FIBROBLAST GROWTH FACTOR RECEPTOR-LIKE 1"/>
    <property type="match status" value="1"/>
</dbReference>
<dbReference type="InterPro" id="IPR003598">
    <property type="entry name" value="Ig_sub2"/>
</dbReference>
<dbReference type="STRING" id="6832.A0A553PI98"/>